<evidence type="ECO:0000256" key="5">
    <source>
        <dbReference type="RuleBase" id="RU363041"/>
    </source>
</evidence>
<keyword evidence="3 5" id="KW-1133">Transmembrane helix</keyword>
<sequence>MEMAQLGLFLLLGLLTGVMAGFFGIGGGMVIVPTLLLAGYSYDGAVGISVVQMACSSVVGSWSNFKKGLLDWKVGIYVGLGGLIGASFSGLILSVVPHKVLLGIFIAITIYSFWRFLFIKPSSQVSFKTLEPNSKDKGILIGIGVLTGIFAISLGIGGGVLMVSMLSYYFGLSPKQSVPLGLFFVVFSSFSGVLSLMQQDFLGPANLQGGVIVGIGSILGVMGGVRLMPLVSNAWHRRCLLGVYALSILVSIYKLF</sequence>
<keyword evidence="7" id="KW-1185">Reference proteome</keyword>
<dbReference type="GO" id="GO:0005886">
    <property type="term" value="C:plasma membrane"/>
    <property type="evidence" value="ECO:0007669"/>
    <property type="project" value="UniProtKB-SubCell"/>
</dbReference>
<dbReference type="RefSeq" id="WP_120948020.1">
    <property type="nucleotide sequence ID" value="NZ_VKGC01000005.1"/>
</dbReference>
<dbReference type="InterPro" id="IPR002781">
    <property type="entry name" value="TM_pro_TauE-like"/>
</dbReference>
<evidence type="ECO:0000256" key="3">
    <source>
        <dbReference type="ARBA" id="ARBA00022989"/>
    </source>
</evidence>
<dbReference type="Proteomes" id="UP000319322">
    <property type="component" value="Unassembled WGS sequence"/>
</dbReference>
<dbReference type="AlphaFoldDB" id="A0A553UZW3"/>
<keyword evidence="2 5" id="KW-0812">Transmembrane</keyword>
<feature type="transmembrane region" description="Helical" evidence="5">
    <location>
        <begin position="139"/>
        <end position="166"/>
    </location>
</feature>
<protein>
    <recommendedName>
        <fullName evidence="5">Probable membrane transporter protein</fullName>
    </recommendedName>
</protein>
<feature type="transmembrane region" description="Helical" evidence="5">
    <location>
        <begin position="44"/>
        <end position="62"/>
    </location>
</feature>
<feature type="transmembrane region" description="Helical" evidence="5">
    <location>
        <begin position="178"/>
        <end position="197"/>
    </location>
</feature>
<evidence type="ECO:0000313" key="6">
    <source>
        <dbReference type="EMBL" id="TSA85749.1"/>
    </source>
</evidence>
<feature type="transmembrane region" description="Helical" evidence="5">
    <location>
        <begin position="209"/>
        <end position="229"/>
    </location>
</feature>
<name>A0A553UZW3_9HELI</name>
<evidence type="ECO:0000256" key="2">
    <source>
        <dbReference type="ARBA" id="ARBA00022692"/>
    </source>
</evidence>
<comment type="subcellular location">
    <subcellularLocation>
        <location evidence="5">Cell membrane</location>
        <topology evidence="5">Multi-pass membrane protein</topology>
    </subcellularLocation>
    <subcellularLocation>
        <location evidence="1">Membrane</location>
        <topology evidence="1">Multi-pass membrane protein</topology>
    </subcellularLocation>
</comment>
<keyword evidence="4 5" id="KW-0472">Membrane</keyword>
<evidence type="ECO:0000256" key="4">
    <source>
        <dbReference type="ARBA" id="ARBA00023136"/>
    </source>
</evidence>
<accession>A0A553UZW3</accession>
<dbReference type="PANTHER" id="PTHR43701">
    <property type="entry name" value="MEMBRANE TRANSPORTER PROTEIN MJ0441-RELATED"/>
    <property type="match status" value="1"/>
</dbReference>
<comment type="caution">
    <text evidence="6">The sequence shown here is derived from an EMBL/GenBank/DDBJ whole genome shotgun (WGS) entry which is preliminary data.</text>
</comment>
<keyword evidence="5" id="KW-1003">Cell membrane</keyword>
<feature type="transmembrane region" description="Helical" evidence="5">
    <location>
        <begin position="235"/>
        <end position="253"/>
    </location>
</feature>
<reference evidence="6" key="2">
    <citation type="submission" date="2019-07" db="EMBL/GenBank/DDBJ databases">
        <authorList>
            <person name="Papic B."/>
        </authorList>
    </citation>
    <scope>NUCLEOTIDE SEQUENCE [LARGE SCALE GENOMIC DNA]</scope>
    <source>
        <strain evidence="6">L8b</strain>
    </source>
</reference>
<feature type="transmembrane region" description="Helical" evidence="5">
    <location>
        <begin position="74"/>
        <end position="94"/>
    </location>
</feature>
<evidence type="ECO:0000313" key="7">
    <source>
        <dbReference type="Proteomes" id="UP000319322"/>
    </source>
</evidence>
<dbReference type="EMBL" id="VKGC01000005">
    <property type="protein sequence ID" value="TSA85749.1"/>
    <property type="molecule type" value="Genomic_DNA"/>
</dbReference>
<evidence type="ECO:0000256" key="1">
    <source>
        <dbReference type="ARBA" id="ARBA00004141"/>
    </source>
</evidence>
<organism evidence="6 7">
    <name type="scientific">Helicobacter mehlei</name>
    <dbReference type="NCBI Taxonomy" id="2316080"/>
    <lineage>
        <taxon>Bacteria</taxon>
        <taxon>Pseudomonadati</taxon>
        <taxon>Campylobacterota</taxon>
        <taxon>Epsilonproteobacteria</taxon>
        <taxon>Campylobacterales</taxon>
        <taxon>Helicobacteraceae</taxon>
        <taxon>Helicobacter</taxon>
    </lineage>
</organism>
<feature type="transmembrane region" description="Helical" evidence="5">
    <location>
        <begin position="100"/>
        <end position="118"/>
    </location>
</feature>
<dbReference type="PANTHER" id="PTHR43701:SF2">
    <property type="entry name" value="MEMBRANE TRANSPORTER PROTEIN YJNA-RELATED"/>
    <property type="match status" value="1"/>
</dbReference>
<gene>
    <name evidence="6" type="ORF">FNE76_03105</name>
</gene>
<dbReference type="Pfam" id="PF01925">
    <property type="entry name" value="TauE"/>
    <property type="match status" value="1"/>
</dbReference>
<dbReference type="InterPro" id="IPR051598">
    <property type="entry name" value="TSUP/Inactive_protease-like"/>
</dbReference>
<reference evidence="6" key="1">
    <citation type="submission" date="2019-07" db="EMBL/GenBank/DDBJ databases">
        <title>Helicobacter labacensis sp. nov., Helicobacter mehlei sp. nov. and Helicobacter vulpis sp. nov., isolated from gastric mucosa of red fox (Vulpis vulpis).</title>
        <authorList>
            <person name="Kusar D."/>
            <person name="Gruntar I."/>
            <person name="Pate M."/>
            <person name="Zajc U."/>
            <person name="Ocepek M."/>
        </authorList>
    </citation>
    <scope>NUCLEOTIDE SEQUENCE [LARGE SCALE GENOMIC DNA]</scope>
    <source>
        <strain evidence="6">L8b</strain>
    </source>
</reference>
<comment type="similarity">
    <text evidence="5">Belongs to the 4-toluene sulfonate uptake permease (TSUP) (TC 2.A.102) family.</text>
</comment>
<proteinExistence type="inferred from homology"/>